<dbReference type="PANTHER" id="PTHR48094">
    <property type="entry name" value="PROTEIN/NUCLEIC ACID DEGLYCASE DJ-1-RELATED"/>
    <property type="match status" value="1"/>
</dbReference>
<comment type="similarity">
    <text evidence="3">Belongs to the peptidase C56 family. HSP31-like subfamily.</text>
</comment>
<keyword evidence="1" id="KW-0346">Stress response</keyword>
<evidence type="ECO:0000256" key="3">
    <source>
        <dbReference type="ARBA" id="ARBA00038493"/>
    </source>
</evidence>
<dbReference type="Gene3D" id="3.40.50.880">
    <property type="match status" value="1"/>
</dbReference>
<dbReference type="PANTHER" id="PTHR48094:SF11">
    <property type="entry name" value="GLUTATHIONE-INDEPENDENT GLYOXALASE HSP31-RELATED"/>
    <property type="match status" value="1"/>
</dbReference>
<sequence length="363" mass="40013">MLNKYPKTKITLISLLSLIILLVTFVFWLRSLMPANVNQQDLSVTQPQDLVYLSKGVKEYRGKILAVVTSTDVMDTSGQKTGYELTELARAYYVFEANGFEVDIASPKGGKPPVVIDDDDMGKFDFAFLNDTVAQVKVDNSIAMADVNTSQYQAVYFVGGKGAMFDFPENASIKSLVSEYYQSGKVVGAVCHGPAALVNVTLDDGSALLANKIVSSFTNDEELLLIPNAKDIFPFLLQNKLTEQGANFDVGHVYLANMAQDGNLVTGQNPWSVWLVAEAMIEQLGYLPVKRQITAEENTISILTTYEEEGIQQAKVKISLMLANDTNSFDRVLLVVHTAVYGMQWQLGKSIDMLRLLSFADNN</sequence>
<dbReference type="OrthoDB" id="9792284at2"/>
<dbReference type="Proteomes" id="UP000029868">
    <property type="component" value="Unassembled WGS sequence"/>
</dbReference>
<reference evidence="6 7" key="1">
    <citation type="submission" date="2014-08" db="EMBL/GenBank/DDBJ databases">
        <title>Genomic and Phenotypic Diversity of Colwellia psychrerythraea strains from Disparate Marine Basins.</title>
        <authorList>
            <person name="Techtmann S.M."/>
            <person name="Stelling S.C."/>
            <person name="Utturkar S.M."/>
            <person name="Alshibli N."/>
            <person name="Harris A."/>
            <person name="Brown S.D."/>
            <person name="Hazen T.C."/>
        </authorList>
    </citation>
    <scope>NUCLEOTIDE SEQUENCE [LARGE SCALE GENOMIC DNA]</scope>
    <source>
        <strain evidence="6 7">GAB14E</strain>
    </source>
</reference>
<dbReference type="EMBL" id="JQEC01000021">
    <property type="protein sequence ID" value="KGJ94030.1"/>
    <property type="molecule type" value="Genomic_DNA"/>
</dbReference>
<evidence type="ECO:0000313" key="6">
    <source>
        <dbReference type="EMBL" id="KGJ94030.1"/>
    </source>
</evidence>
<dbReference type="InterPro" id="IPR050325">
    <property type="entry name" value="Prot/Nucl_acid_deglycase"/>
</dbReference>
<dbReference type="PATRIC" id="fig|28229.3.peg.2205"/>
<protein>
    <submittedName>
        <fullName evidence="6">ThiJ/PfpI domain-containing protein</fullName>
    </submittedName>
</protein>
<keyword evidence="2" id="KW-0456">Lyase</keyword>
<dbReference type="InterPro" id="IPR002818">
    <property type="entry name" value="DJ-1/PfpI"/>
</dbReference>
<proteinExistence type="inferred from homology"/>
<dbReference type="InterPro" id="IPR029062">
    <property type="entry name" value="Class_I_gatase-like"/>
</dbReference>
<feature type="domain" description="DJ-1/PfpI" evidence="5">
    <location>
        <begin position="82"/>
        <end position="202"/>
    </location>
</feature>
<keyword evidence="4" id="KW-1133">Transmembrane helix</keyword>
<evidence type="ECO:0000259" key="5">
    <source>
        <dbReference type="Pfam" id="PF01965"/>
    </source>
</evidence>
<evidence type="ECO:0000256" key="2">
    <source>
        <dbReference type="ARBA" id="ARBA00023239"/>
    </source>
</evidence>
<comment type="caution">
    <text evidence="6">The sequence shown here is derived from an EMBL/GenBank/DDBJ whole genome shotgun (WGS) entry which is preliminary data.</text>
</comment>
<dbReference type="SUPFAM" id="SSF52317">
    <property type="entry name" value="Class I glutamine amidotransferase-like"/>
    <property type="match status" value="1"/>
</dbReference>
<dbReference type="Pfam" id="PF01965">
    <property type="entry name" value="DJ-1_PfpI"/>
    <property type="match status" value="1"/>
</dbReference>
<keyword evidence="4" id="KW-0472">Membrane</keyword>
<keyword evidence="4" id="KW-0812">Transmembrane</keyword>
<accession>A0A099KUZ6</accession>
<evidence type="ECO:0000313" key="7">
    <source>
        <dbReference type="Proteomes" id="UP000029868"/>
    </source>
</evidence>
<dbReference type="AlphaFoldDB" id="A0A099KUZ6"/>
<evidence type="ECO:0000256" key="4">
    <source>
        <dbReference type="SAM" id="Phobius"/>
    </source>
</evidence>
<organism evidence="6 7">
    <name type="scientific">Colwellia psychrerythraea</name>
    <name type="common">Vibrio psychroerythus</name>
    <dbReference type="NCBI Taxonomy" id="28229"/>
    <lineage>
        <taxon>Bacteria</taxon>
        <taxon>Pseudomonadati</taxon>
        <taxon>Pseudomonadota</taxon>
        <taxon>Gammaproteobacteria</taxon>
        <taxon>Alteromonadales</taxon>
        <taxon>Colwelliaceae</taxon>
        <taxon>Colwellia</taxon>
    </lineage>
</organism>
<gene>
    <name evidence="6" type="ORF">GAB14E_2585</name>
</gene>
<dbReference type="RefSeq" id="WP_033082220.1">
    <property type="nucleotide sequence ID" value="NZ_JQEC01000021.1"/>
</dbReference>
<feature type="transmembrane region" description="Helical" evidence="4">
    <location>
        <begin position="12"/>
        <end position="29"/>
    </location>
</feature>
<dbReference type="GO" id="GO:0005737">
    <property type="term" value="C:cytoplasm"/>
    <property type="evidence" value="ECO:0007669"/>
    <property type="project" value="TreeGrafter"/>
</dbReference>
<dbReference type="CDD" id="cd03141">
    <property type="entry name" value="GATase1_Hsp31_like"/>
    <property type="match status" value="1"/>
</dbReference>
<dbReference type="GO" id="GO:0019243">
    <property type="term" value="P:methylglyoxal catabolic process to D-lactate via S-lactoyl-glutathione"/>
    <property type="evidence" value="ECO:0007669"/>
    <property type="project" value="TreeGrafter"/>
</dbReference>
<dbReference type="GO" id="GO:0019172">
    <property type="term" value="F:glyoxalase III activity"/>
    <property type="evidence" value="ECO:0007669"/>
    <property type="project" value="TreeGrafter"/>
</dbReference>
<evidence type="ECO:0000256" key="1">
    <source>
        <dbReference type="ARBA" id="ARBA00023016"/>
    </source>
</evidence>
<name>A0A099KUZ6_COLPS</name>